<dbReference type="EMBL" id="BSDE01000003">
    <property type="protein sequence ID" value="GLH73112.1"/>
    <property type="molecule type" value="Genomic_DNA"/>
</dbReference>
<evidence type="ECO:0000313" key="5">
    <source>
        <dbReference type="EMBL" id="GLH73112.1"/>
    </source>
</evidence>
<comment type="caution">
    <text evidence="2">Lacks conserved residue(s) required for the propagation of feature annotation.</text>
</comment>
<evidence type="ECO:0000256" key="2">
    <source>
        <dbReference type="PROSITE-ProRule" id="PRU00169"/>
    </source>
</evidence>
<evidence type="ECO:0000256" key="1">
    <source>
        <dbReference type="ARBA" id="ARBA00022553"/>
    </source>
</evidence>
<feature type="coiled-coil region" evidence="3">
    <location>
        <begin position="194"/>
        <end position="301"/>
    </location>
</feature>
<accession>A0ABQ5QEN9</accession>
<dbReference type="PANTHER" id="PTHR44591">
    <property type="entry name" value="STRESS RESPONSE REGULATOR PROTEIN 1"/>
    <property type="match status" value="1"/>
</dbReference>
<protein>
    <recommendedName>
        <fullName evidence="4">Response regulatory domain-containing protein</fullName>
    </recommendedName>
</protein>
<feature type="coiled-coil region" evidence="3">
    <location>
        <begin position="351"/>
        <end position="396"/>
    </location>
</feature>
<dbReference type="InterPro" id="IPR001789">
    <property type="entry name" value="Sig_transdc_resp-reg_receiver"/>
</dbReference>
<feature type="domain" description="Response regulatory" evidence="4">
    <location>
        <begin position="4"/>
        <end position="124"/>
    </location>
</feature>
<keyword evidence="6" id="KW-1185">Reference proteome</keyword>
<dbReference type="Gene3D" id="3.40.50.2300">
    <property type="match status" value="1"/>
</dbReference>
<gene>
    <name evidence="5" type="ORF">GETHLI_16140</name>
</gene>
<organism evidence="5 6">
    <name type="scientific">Geothrix limicola</name>
    <dbReference type="NCBI Taxonomy" id="2927978"/>
    <lineage>
        <taxon>Bacteria</taxon>
        <taxon>Pseudomonadati</taxon>
        <taxon>Acidobacteriota</taxon>
        <taxon>Holophagae</taxon>
        <taxon>Holophagales</taxon>
        <taxon>Holophagaceae</taxon>
        <taxon>Geothrix</taxon>
    </lineage>
</organism>
<dbReference type="InterPro" id="IPR050595">
    <property type="entry name" value="Bact_response_regulator"/>
</dbReference>
<proteinExistence type="predicted"/>
<reference evidence="5 6" key="1">
    <citation type="journal article" date="2023" name="Antonie Van Leeuwenhoek">
        <title>Mesoterricola silvestris gen. nov., sp. nov., Mesoterricola sediminis sp. nov., Geothrix oryzae sp. nov., Geothrix edaphica sp. nov., Geothrix rubra sp. nov., and Geothrix limicola sp. nov., six novel members of Acidobacteriota isolated from soils.</title>
        <authorList>
            <person name="Itoh H."/>
            <person name="Sugisawa Y."/>
            <person name="Mise K."/>
            <person name="Xu Z."/>
            <person name="Kuniyasu M."/>
            <person name="Ushijima N."/>
            <person name="Kawano K."/>
            <person name="Kobayashi E."/>
            <person name="Shiratori Y."/>
            <person name="Masuda Y."/>
            <person name="Senoo K."/>
        </authorList>
    </citation>
    <scope>NUCLEOTIDE SEQUENCE [LARGE SCALE GENOMIC DNA]</scope>
    <source>
        <strain evidence="5 6">Red804</strain>
    </source>
</reference>
<keyword evidence="1" id="KW-0597">Phosphoprotein</keyword>
<dbReference type="SUPFAM" id="SSF52172">
    <property type="entry name" value="CheY-like"/>
    <property type="match status" value="1"/>
</dbReference>
<evidence type="ECO:0000259" key="4">
    <source>
        <dbReference type="PROSITE" id="PS50110"/>
    </source>
</evidence>
<evidence type="ECO:0000313" key="6">
    <source>
        <dbReference type="Proteomes" id="UP001165069"/>
    </source>
</evidence>
<evidence type="ECO:0000256" key="3">
    <source>
        <dbReference type="SAM" id="Coils"/>
    </source>
</evidence>
<dbReference type="Proteomes" id="UP001165069">
    <property type="component" value="Unassembled WGS sequence"/>
</dbReference>
<feature type="coiled-coil region" evidence="3">
    <location>
        <begin position="524"/>
        <end position="586"/>
    </location>
</feature>
<sequence length="596" mass="65833">MGQRLLLVDSDRSFLKEHQVSLEAAFDLEVASSPDGVLARLEGGAYAAVFICVEVADNKGYALCSSIRKNPKLDGVKIALISAKATEEEYRRHQNLNQGKSKADLYLHKPIAPSALVAALTPLVPSRTLDPDNPFGELVDTELGDDWLDGLKNVLESPAANPDSTPVFGVRPTSPVQTTHLDARGEVPPDSRHVKLLEEQVAALHEELRAKDQRLAAADQRIQQAEADAQQVQRQLNSVTLNLDELERSNRESEALKARLAETEAALRALEDSRGREGESAETLKAQLKEALGERTDLIHQVETLNHQVGEKSQRAIELLKERDRLLHENLDLEPFRAKAQELETALASKIHEMEAALAAKQQEMDLALADKALEMEALSNAKEEAIAALGRELEESQIAQGQLNATLEGLVAQHAALEGVHQAALLEVTGYKEKAHVYQMEIAGLEATMRGQGRDLAELGTRLQEVEAALEASQAQVLERDQLLTERQEAIHKHQEEIGMLTIRLGGTCQELDEARILHEGERLELMNGLDQKEAEIARMNQALDQQQEAYVALDREKAAILGQLAEHRERLQNLDGLFQDIQDKARRGSDLTRG</sequence>
<dbReference type="PROSITE" id="PS50110">
    <property type="entry name" value="RESPONSE_REGULATORY"/>
    <property type="match status" value="1"/>
</dbReference>
<comment type="caution">
    <text evidence="5">The sequence shown here is derived from an EMBL/GenBank/DDBJ whole genome shotgun (WGS) entry which is preliminary data.</text>
</comment>
<name>A0ABQ5QEN9_9BACT</name>
<keyword evidence="3" id="KW-0175">Coiled coil</keyword>
<dbReference type="RefSeq" id="WP_285573727.1">
    <property type="nucleotide sequence ID" value="NZ_BSDE01000003.1"/>
</dbReference>
<dbReference type="PANTHER" id="PTHR44591:SF3">
    <property type="entry name" value="RESPONSE REGULATORY DOMAIN-CONTAINING PROTEIN"/>
    <property type="match status" value="1"/>
</dbReference>
<dbReference type="InterPro" id="IPR011006">
    <property type="entry name" value="CheY-like_superfamily"/>
</dbReference>